<dbReference type="AlphaFoldDB" id="A0A4Q1KGY2"/>
<dbReference type="PANTHER" id="PTHR41339:SF1">
    <property type="entry name" value="SECRETED PROTEIN"/>
    <property type="match status" value="1"/>
</dbReference>
<reference evidence="3" key="1">
    <citation type="submission" date="2019-01" db="EMBL/GenBank/DDBJ databases">
        <title>Cytophagaceae bacterium strain CAR-16.</title>
        <authorList>
            <person name="Chen W.-M."/>
        </authorList>
    </citation>
    <scope>NUCLEOTIDE SEQUENCE [LARGE SCALE GENOMIC DNA]</scope>
    <source>
        <strain evidence="3">CHR27</strain>
    </source>
</reference>
<dbReference type="PANTHER" id="PTHR41339">
    <property type="entry name" value="LIPL48"/>
    <property type="match status" value="1"/>
</dbReference>
<keyword evidence="1" id="KW-0732">Signal</keyword>
<evidence type="ECO:0008006" key="4">
    <source>
        <dbReference type="Google" id="ProtNLM"/>
    </source>
</evidence>
<accession>A0A4Q1KGY2</accession>
<protein>
    <recommendedName>
        <fullName evidence="4">Secreted protein</fullName>
    </recommendedName>
</protein>
<dbReference type="OrthoDB" id="237393at2"/>
<comment type="caution">
    <text evidence="2">The sequence shown here is derived from an EMBL/GenBank/DDBJ whole genome shotgun (WGS) entry which is preliminary data.</text>
</comment>
<name>A0A4Q1KGY2_9SPHN</name>
<dbReference type="PROSITE" id="PS51257">
    <property type="entry name" value="PROKAR_LIPOPROTEIN"/>
    <property type="match status" value="1"/>
</dbReference>
<dbReference type="RefSeq" id="WP_129404331.1">
    <property type="nucleotide sequence ID" value="NZ_SBKP01000008.1"/>
</dbReference>
<evidence type="ECO:0000313" key="3">
    <source>
        <dbReference type="Proteomes" id="UP000290958"/>
    </source>
</evidence>
<feature type="signal peptide" evidence="1">
    <location>
        <begin position="1"/>
        <end position="22"/>
    </location>
</feature>
<organism evidence="2 3">
    <name type="scientific">Sphingobium fluviale</name>
    <dbReference type="NCBI Taxonomy" id="2506423"/>
    <lineage>
        <taxon>Bacteria</taxon>
        <taxon>Pseudomonadati</taxon>
        <taxon>Pseudomonadota</taxon>
        <taxon>Alphaproteobacteria</taxon>
        <taxon>Sphingomonadales</taxon>
        <taxon>Sphingomonadaceae</taxon>
        <taxon>Sphingobium</taxon>
    </lineage>
</organism>
<gene>
    <name evidence="2" type="ORF">EQG66_09370</name>
</gene>
<keyword evidence="3" id="KW-1185">Reference proteome</keyword>
<evidence type="ECO:0000313" key="2">
    <source>
        <dbReference type="EMBL" id="RXR28585.1"/>
    </source>
</evidence>
<evidence type="ECO:0000256" key="1">
    <source>
        <dbReference type="SAM" id="SignalP"/>
    </source>
</evidence>
<proteinExistence type="predicted"/>
<feature type="chain" id="PRO_5020246539" description="Secreted protein" evidence="1">
    <location>
        <begin position="23"/>
        <end position="537"/>
    </location>
</feature>
<dbReference type="Proteomes" id="UP000290958">
    <property type="component" value="Unassembled WGS sequence"/>
</dbReference>
<dbReference type="EMBL" id="SBKP01000008">
    <property type="protein sequence ID" value="RXR28585.1"/>
    <property type="molecule type" value="Genomic_DNA"/>
</dbReference>
<sequence>MKNNFSLFLAGCSMLVLSGCGASDIASTGSGNVTINNGSGGSSGGGSSGGSGGGTVTAAAGCPTISDPQGLSDQGTITGPTGTWRVCRLPATIRTSTTLPKVAGLLYEISDRVNVGCDGGFTAPTVGAPYTSTTAGCTTPLTADTNVTLTIQPGVILFGGTGQSWLMVNRGNRINAVGNQTQPIIFTSRDNILGLSDDTSQGQWGGVVLAGRGRITDCRFGSVVSNTCERDTEGAANPGIYGGTDDTYNAGTMRYIQIRYSGFNLSPNAELQGLTTEGIGSGTTLEYIQSHNSSDDGAEFFGGVVNMKYYVATGADDDSLDVDVGARMDLQYALLVQRPGLGDGLWEIDSNGNEGDTPRTQLRVANMVAIQPQTSSNNEASARASIFTRGNSDSTLLNSIIISPNNECLRVNGSGTAPATFTARSVVMQCNATKYLGTGTYTAAQVQAFFGSGANNNNDAFTPTLTSLFINGANEDGVAAFDLTTVSPASTLLTNPSPNRIGAAWSGNTNWYTGWTCNSTTANFGSASTACNSLPTS</sequence>